<protein>
    <submittedName>
        <fullName evidence="1">Uncharacterized protein</fullName>
    </submittedName>
</protein>
<dbReference type="EMBL" id="BK015898">
    <property type="protein sequence ID" value="DAD72429.1"/>
    <property type="molecule type" value="Genomic_DNA"/>
</dbReference>
<organism evidence="1">
    <name type="scientific">Myoviridae sp. ctfJc17</name>
    <dbReference type="NCBI Taxonomy" id="2827612"/>
    <lineage>
        <taxon>Viruses</taxon>
        <taxon>Duplodnaviria</taxon>
        <taxon>Heunggongvirae</taxon>
        <taxon>Uroviricota</taxon>
        <taxon>Caudoviricetes</taxon>
    </lineage>
</organism>
<name>A0A8S5LQV4_9CAUD</name>
<sequence length="89" mass="10399">MKSPKLTKQEARDLKNMGFIPQSINKLIQRHLIKKMIPFGVRVSMKRSDNSLFVGYSIPLNQKNLDLSEIEKLEEVIDELKDIIKKNKF</sequence>
<reference evidence="1" key="1">
    <citation type="journal article" date="2021" name="Proc. Natl. Acad. Sci. U.S.A.">
        <title>A Catalog of Tens of Thousands of Viruses from Human Metagenomes Reveals Hidden Associations with Chronic Diseases.</title>
        <authorList>
            <person name="Tisza M.J."/>
            <person name="Buck C.B."/>
        </authorList>
    </citation>
    <scope>NUCLEOTIDE SEQUENCE</scope>
    <source>
        <strain evidence="1">CtfJc17</strain>
    </source>
</reference>
<evidence type="ECO:0000313" key="1">
    <source>
        <dbReference type="EMBL" id="DAD72429.1"/>
    </source>
</evidence>
<accession>A0A8S5LQV4</accession>
<proteinExistence type="predicted"/>